<dbReference type="Proteomes" id="UP000321570">
    <property type="component" value="Unassembled WGS sequence"/>
</dbReference>
<keyword evidence="3" id="KW-1185">Reference proteome</keyword>
<dbReference type="EMBL" id="CABIJS010000011">
    <property type="protein sequence ID" value="VUZ39263.1"/>
    <property type="molecule type" value="Genomic_DNA"/>
</dbReference>
<evidence type="ECO:0000313" key="2">
    <source>
        <dbReference type="EMBL" id="VUZ39263.1"/>
    </source>
</evidence>
<name>A0A564XYC7_HYMDI</name>
<protein>
    <recommendedName>
        <fullName evidence="1">Integrase zinc-binding domain-containing protein</fullName>
    </recommendedName>
</protein>
<dbReference type="Pfam" id="PF17921">
    <property type="entry name" value="Integrase_H2C2"/>
    <property type="match status" value="1"/>
</dbReference>
<accession>A0A564XYC7</accession>
<dbReference type="AlphaFoldDB" id="A0A564XYC7"/>
<evidence type="ECO:0000313" key="3">
    <source>
        <dbReference type="Proteomes" id="UP000321570"/>
    </source>
</evidence>
<organism evidence="2 3">
    <name type="scientific">Hymenolepis diminuta</name>
    <name type="common">Rat tapeworm</name>
    <dbReference type="NCBI Taxonomy" id="6216"/>
    <lineage>
        <taxon>Eukaryota</taxon>
        <taxon>Metazoa</taxon>
        <taxon>Spiralia</taxon>
        <taxon>Lophotrochozoa</taxon>
        <taxon>Platyhelminthes</taxon>
        <taxon>Cestoda</taxon>
        <taxon>Eucestoda</taxon>
        <taxon>Cyclophyllidea</taxon>
        <taxon>Hymenolepididae</taxon>
        <taxon>Hymenolepis</taxon>
    </lineage>
</organism>
<proteinExistence type="predicted"/>
<dbReference type="InterPro" id="IPR041588">
    <property type="entry name" value="Integrase_H2C2"/>
</dbReference>
<evidence type="ECO:0000259" key="1">
    <source>
        <dbReference type="Pfam" id="PF17921"/>
    </source>
</evidence>
<gene>
    <name evidence="2" type="ORF">WMSIL1_LOCUS412</name>
</gene>
<reference evidence="2 3" key="1">
    <citation type="submission" date="2019-07" db="EMBL/GenBank/DDBJ databases">
        <authorList>
            <person name="Jastrzebski P J."/>
            <person name="Paukszto L."/>
            <person name="Jastrzebski P J."/>
        </authorList>
    </citation>
    <scope>NUCLEOTIDE SEQUENCE [LARGE SCALE GENOMIC DNA]</scope>
    <source>
        <strain evidence="2 3">WMS-il1</strain>
    </source>
</reference>
<sequence>MFTLRELRRDEHFLTISALAIIDKPIQKIDPEHQEFRDSSTSLYFRDIPLLTAPGLITCDVSKSIPRTFVPKPFRRQIFETLYYLSHSGKFVTPKLVTDRFIWPSCLKTIATWTEIGQACQRSKVDKHTKTALGTFPLPDFRFEHVHIHNIDPLPISNGFSYLLTRFYLWQDAFLCVTWLLSVPSTITTGRETQFESHLFSELICLARIG</sequence>
<feature type="domain" description="Integrase zinc-binding" evidence="1">
    <location>
        <begin position="70"/>
        <end position="125"/>
    </location>
</feature>